<gene>
    <name evidence="12" type="primary">Tdrd5</name>
    <name evidence="12" type="ORF">GTO96_0003782</name>
</gene>
<dbReference type="Gene3D" id="3.30.420.610">
    <property type="entry name" value="LOTUS domain-like"/>
    <property type="match status" value="2"/>
</dbReference>
<evidence type="ECO:0000313" key="12">
    <source>
        <dbReference type="EMBL" id="KAG2463734.1"/>
    </source>
</evidence>
<comment type="similarity">
    <text evidence="2">Belongs to the TDRD5 family.</text>
</comment>
<dbReference type="InterPro" id="IPR035437">
    <property type="entry name" value="SNase_OB-fold_sf"/>
</dbReference>
<dbReference type="GO" id="GO:0030154">
    <property type="term" value="P:cell differentiation"/>
    <property type="evidence" value="ECO:0007669"/>
    <property type="project" value="UniProtKB-KW"/>
</dbReference>
<evidence type="ECO:0000256" key="2">
    <source>
        <dbReference type="ARBA" id="ARBA00010384"/>
    </source>
</evidence>
<proteinExistence type="inferred from homology"/>
<feature type="region of interest" description="Disordered" evidence="9">
    <location>
        <begin position="517"/>
        <end position="536"/>
    </location>
</feature>
<comment type="caution">
    <text evidence="12">The sequence shown here is derived from an EMBL/GenBank/DDBJ whole genome shotgun (WGS) entry which is preliminary data.</text>
</comment>
<name>A0A8X7XA94_POLSE</name>
<feature type="domain" description="Tudor" evidence="10">
    <location>
        <begin position="359"/>
        <end position="417"/>
    </location>
</feature>
<dbReference type="PANTHER" id="PTHR22948">
    <property type="entry name" value="TUDOR DOMAIN CONTAINING PROTEIN"/>
    <property type="match status" value="1"/>
</dbReference>
<accession>A0A8X7XA94</accession>
<evidence type="ECO:0000256" key="8">
    <source>
        <dbReference type="ARBA" id="ARBA00022871"/>
    </source>
</evidence>
<comment type="subcellular location">
    <subcellularLocation>
        <location evidence="1">Cytoplasm</location>
    </subcellularLocation>
</comment>
<evidence type="ECO:0000256" key="5">
    <source>
        <dbReference type="ARBA" id="ARBA00022490"/>
    </source>
</evidence>
<dbReference type="SUPFAM" id="SSF63748">
    <property type="entry name" value="Tudor/PWWP/MBT"/>
    <property type="match status" value="1"/>
</dbReference>
<sequence length="683" mass="77554">MSHQEELLNRLKKDLRSLLIASKMGVAIEHLQRDYKEMLGHAIPLRDLGYHSVIDMVSSMPDVIQVEYTNAGSTILKGVGNDFTRGIEDLVAKQRPPTRKTGRNNRGCKMHNSTLPRLHRRAKVTPALPAPLRSKLKQLLSSSPVLLSQLEDAFRSRFGHPLQVSHYGFYSIMEILQKMSDIVVVEQTRAGSLLCLKKTPQTNYLQAGFSCKAPSGVKNKNEFQSLNQSNESCLLSNQTSLWEDKNIEKLTEKVENDFKIVKTKFQQTLDISEDEICKLQANSRGPLDAFRDGNLQLPPEMEEKTMISVLVETVISPSQFYVRFNETQDCKLLLNMMIEMRVCYSSKETSQRYQLPEHFFRVGQVCCVETSTLWFYRGIIHRIISEQYVEVYYVDFGNFEQVEKNRVKFLKCVYSKLPAQAVPATLTWIKPFKVTWSETAISVFQKLCWARPLVALIHKYVNGILHLFLCDTYTQEDIYIHTVLQIQGYAVPCNLEDIGECFGHWNPVKLFLKKVGPDEKPKNADPSSVKENPSDHFRRNLLTPPEKQLYSLCQPLTPDGTDATDDFSDLPELELISEQNDLQDECEMTMNNVVQQREESVACLEDKTSSKNTPYTAAVDTNEDLSCNLPSTSKEIYSGQLVSTPSVCSPPKRGARPIFPVFAGGRLYGDLLCLPRSFASSIL</sequence>
<organism evidence="12 13">
    <name type="scientific">Polypterus senegalus</name>
    <name type="common">Senegal bichir</name>
    <dbReference type="NCBI Taxonomy" id="55291"/>
    <lineage>
        <taxon>Eukaryota</taxon>
        <taxon>Metazoa</taxon>
        <taxon>Chordata</taxon>
        <taxon>Craniata</taxon>
        <taxon>Vertebrata</taxon>
        <taxon>Euteleostomi</taxon>
        <taxon>Actinopterygii</taxon>
        <taxon>Polypteriformes</taxon>
        <taxon>Polypteridae</taxon>
        <taxon>Polypterus</taxon>
    </lineage>
</organism>
<dbReference type="EMBL" id="JAATIS010003638">
    <property type="protein sequence ID" value="KAG2463734.1"/>
    <property type="molecule type" value="Genomic_DNA"/>
</dbReference>
<feature type="domain" description="HTH OST-type" evidence="11">
    <location>
        <begin position="7"/>
        <end position="80"/>
    </location>
</feature>
<evidence type="ECO:0000313" key="13">
    <source>
        <dbReference type="Proteomes" id="UP000886611"/>
    </source>
</evidence>
<dbReference type="AlphaFoldDB" id="A0A8X7XA94"/>
<evidence type="ECO:0000256" key="3">
    <source>
        <dbReference type="ARBA" id="ARBA00013420"/>
    </source>
</evidence>
<evidence type="ECO:0000256" key="6">
    <source>
        <dbReference type="ARBA" id="ARBA00022737"/>
    </source>
</evidence>
<dbReference type="SMART" id="SM00333">
    <property type="entry name" value="TUDOR"/>
    <property type="match status" value="1"/>
</dbReference>
<dbReference type="PROSITE" id="PS51644">
    <property type="entry name" value="HTH_OST"/>
    <property type="match status" value="2"/>
</dbReference>
<dbReference type="PROSITE" id="PS50304">
    <property type="entry name" value="TUDOR"/>
    <property type="match status" value="1"/>
</dbReference>
<reference evidence="12 13" key="1">
    <citation type="journal article" date="2021" name="Cell">
        <title>Tracing the genetic footprints of vertebrate landing in non-teleost ray-finned fishes.</title>
        <authorList>
            <person name="Bi X."/>
            <person name="Wang K."/>
            <person name="Yang L."/>
            <person name="Pan H."/>
            <person name="Jiang H."/>
            <person name="Wei Q."/>
            <person name="Fang M."/>
            <person name="Yu H."/>
            <person name="Zhu C."/>
            <person name="Cai Y."/>
            <person name="He Y."/>
            <person name="Gan X."/>
            <person name="Zeng H."/>
            <person name="Yu D."/>
            <person name="Zhu Y."/>
            <person name="Jiang H."/>
            <person name="Qiu Q."/>
            <person name="Yang H."/>
            <person name="Zhang Y.E."/>
            <person name="Wang W."/>
            <person name="Zhu M."/>
            <person name="He S."/>
            <person name="Zhang G."/>
        </authorList>
    </citation>
    <scope>NUCLEOTIDE SEQUENCE [LARGE SCALE GENOMIC DNA]</scope>
    <source>
        <strain evidence="12">Bchr_013</strain>
    </source>
</reference>
<dbReference type="InterPro" id="IPR050621">
    <property type="entry name" value="Tudor_domain_containing"/>
</dbReference>
<dbReference type="GO" id="GO:0007283">
    <property type="term" value="P:spermatogenesis"/>
    <property type="evidence" value="ECO:0007669"/>
    <property type="project" value="UniProtKB-KW"/>
</dbReference>
<evidence type="ECO:0000259" key="10">
    <source>
        <dbReference type="PROSITE" id="PS50304"/>
    </source>
</evidence>
<dbReference type="InterPro" id="IPR041966">
    <property type="entry name" value="LOTUS-like"/>
</dbReference>
<keyword evidence="7" id="KW-0221">Differentiation</keyword>
<feature type="non-terminal residue" evidence="12">
    <location>
        <position position="1"/>
    </location>
</feature>
<feature type="domain" description="HTH OST-type" evidence="11">
    <location>
        <begin position="124"/>
        <end position="199"/>
    </location>
</feature>
<protein>
    <recommendedName>
        <fullName evidence="3">Tudor domain-containing protein 5</fullName>
    </recommendedName>
</protein>
<evidence type="ECO:0000256" key="4">
    <source>
        <dbReference type="ARBA" id="ARBA00022473"/>
    </source>
</evidence>
<feature type="non-terminal residue" evidence="12">
    <location>
        <position position="683"/>
    </location>
</feature>
<dbReference type="Pfam" id="PF12872">
    <property type="entry name" value="OST-HTH"/>
    <property type="match status" value="2"/>
</dbReference>
<keyword evidence="6" id="KW-0677">Repeat</keyword>
<dbReference type="PANTHER" id="PTHR22948:SF19">
    <property type="entry name" value="TUDOR DOMAIN-CONTAINING PROTEIN 5"/>
    <property type="match status" value="1"/>
</dbReference>
<keyword evidence="13" id="KW-1185">Reference proteome</keyword>
<evidence type="ECO:0000256" key="1">
    <source>
        <dbReference type="ARBA" id="ARBA00004496"/>
    </source>
</evidence>
<dbReference type="Gene3D" id="2.40.50.90">
    <property type="match status" value="1"/>
</dbReference>
<dbReference type="Pfam" id="PF00567">
    <property type="entry name" value="TUDOR"/>
    <property type="match status" value="1"/>
</dbReference>
<dbReference type="GO" id="GO:0005737">
    <property type="term" value="C:cytoplasm"/>
    <property type="evidence" value="ECO:0007669"/>
    <property type="project" value="UniProtKB-SubCell"/>
</dbReference>
<dbReference type="Gene3D" id="2.30.30.140">
    <property type="match status" value="1"/>
</dbReference>
<evidence type="ECO:0000259" key="11">
    <source>
        <dbReference type="PROSITE" id="PS51644"/>
    </source>
</evidence>
<evidence type="ECO:0000256" key="9">
    <source>
        <dbReference type="SAM" id="MobiDB-lite"/>
    </source>
</evidence>
<dbReference type="Proteomes" id="UP000886611">
    <property type="component" value="Unassembled WGS sequence"/>
</dbReference>
<keyword evidence="4" id="KW-0217">Developmental protein</keyword>
<evidence type="ECO:0000256" key="7">
    <source>
        <dbReference type="ARBA" id="ARBA00022782"/>
    </source>
</evidence>
<dbReference type="InterPro" id="IPR002999">
    <property type="entry name" value="Tudor"/>
</dbReference>
<keyword evidence="8" id="KW-0744">Spermatogenesis</keyword>
<keyword evidence="5" id="KW-0963">Cytoplasm</keyword>
<dbReference type="InterPro" id="IPR025605">
    <property type="entry name" value="OST-HTH/LOTUS_dom"/>
</dbReference>